<evidence type="ECO:0000313" key="4">
    <source>
        <dbReference type="EMBL" id="EXC29146.1"/>
    </source>
</evidence>
<keyword evidence="3" id="KW-0012">Acyltransferase</keyword>
<dbReference type="KEGG" id="mnt:21389115"/>
<dbReference type="InterPro" id="IPR023213">
    <property type="entry name" value="CAT-like_dom_sf"/>
</dbReference>
<reference evidence="5" key="1">
    <citation type="submission" date="2013-01" db="EMBL/GenBank/DDBJ databases">
        <title>Draft Genome Sequence of a Mulberry Tree, Morus notabilis C.K. Schneid.</title>
        <authorList>
            <person name="He N."/>
            <person name="Zhao S."/>
        </authorList>
    </citation>
    <scope>NUCLEOTIDE SEQUENCE</scope>
</reference>
<dbReference type="eggNOG" id="ENOG502QS3E">
    <property type="taxonomic scope" value="Eukaryota"/>
</dbReference>
<dbReference type="InterPro" id="IPR050317">
    <property type="entry name" value="Plant_Fungal_Acyltransferase"/>
</dbReference>
<name>W9SEK5_9ROSA</name>
<organism evidence="4 5">
    <name type="scientific">Morus notabilis</name>
    <dbReference type="NCBI Taxonomy" id="981085"/>
    <lineage>
        <taxon>Eukaryota</taxon>
        <taxon>Viridiplantae</taxon>
        <taxon>Streptophyta</taxon>
        <taxon>Embryophyta</taxon>
        <taxon>Tracheophyta</taxon>
        <taxon>Spermatophyta</taxon>
        <taxon>Magnoliopsida</taxon>
        <taxon>eudicotyledons</taxon>
        <taxon>Gunneridae</taxon>
        <taxon>Pentapetalae</taxon>
        <taxon>rosids</taxon>
        <taxon>fabids</taxon>
        <taxon>Rosales</taxon>
        <taxon>Moraceae</taxon>
        <taxon>Moreae</taxon>
        <taxon>Morus</taxon>
    </lineage>
</organism>
<sequence length="393" mass="43881">MAVIIRTIHGFKSSERGNDKAGEVIRDALGKVLVHYYPLAGRLMISSEGKLVINCTGEGVVFVEAEADCEMKEIGDVTKKPNPDTLGKLVYDVPGTKNILEMPLLVAQVTKFKCGGFALGLCVNHCMVDGIAGLEFVNSWGETARGLPLTVPPFLDRTILKSRDPPRIEYLHGEFSEIKDISYTNRLYEEKVLYKSFCFYPDMLDKLKVKAKENGALEKCTTFEALSAFVWRARTKALSMLPEQETKLLFAVDGRPRFIPPLPKGYFGNGIVITNSICQAGELLEKPLSFAVRLVQDAIKLVNDSYMRSSIDYFEITRTRPSLACTLLITTWYSVAFRTTDFGWGKPVLSGPVALPQKEMILFLYDGEETKSVNVLLCLPAHAMKMFQELVHI</sequence>
<accession>W9SEK5</accession>
<dbReference type="PANTHER" id="PTHR31642">
    <property type="entry name" value="TRICHOTHECENE 3-O-ACETYLTRANSFERASE"/>
    <property type="match status" value="1"/>
</dbReference>
<keyword evidence="2 4" id="KW-0808">Transferase</keyword>
<dbReference type="AlphaFoldDB" id="W9SEK5"/>
<proteinExistence type="inferred from homology"/>
<gene>
    <name evidence="4" type="ORF">L484_005654</name>
</gene>
<dbReference type="GO" id="GO:0016747">
    <property type="term" value="F:acyltransferase activity, transferring groups other than amino-acyl groups"/>
    <property type="evidence" value="ECO:0007669"/>
    <property type="project" value="TreeGrafter"/>
</dbReference>
<dbReference type="Proteomes" id="UP000030645">
    <property type="component" value="Unassembled WGS sequence"/>
</dbReference>
<dbReference type="Gene3D" id="3.30.559.10">
    <property type="entry name" value="Chloramphenicol acetyltransferase-like domain"/>
    <property type="match status" value="2"/>
</dbReference>
<evidence type="ECO:0000313" key="5">
    <source>
        <dbReference type="Proteomes" id="UP000030645"/>
    </source>
</evidence>
<dbReference type="FunFam" id="3.30.559.10:FF:000008">
    <property type="entry name" value="Tryptamine hydroxycinnamoyl transferase"/>
    <property type="match status" value="1"/>
</dbReference>
<comment type="similarity">
    <text evidence="1">Belongs to the plant acyltransferase family.</text>
</comment>
<evidence type="ECO:0000256" key="2">
    <source>
        <dbReference type="ARBA" id="ARBA00022679"/>
    </source>
</evidence>
<protein>
    <submittedName>
        <fullName evidence="4">Omega-hydroxypalmitate O-feruloyl transferase</fullName>
    </submittedName>
</protein>
<dbReference type="PANTHER" id="PTHR31642:SF318">
    <property type="entry name" value="OMEGA-HYDROXYPALMITATE O-FERULOYL TRANSFERASE"/>
    <property type="match status" value="1"/>
</dbReference>
<dbReference type="OrthoDB" id="671439at2759"/>
<keyword evidence="5" id="KW-1185">Reference proteome</keyword>
<dbReference type="EMBL" id="KE346189">
    <property type="protein sequence ID" value="EXC29146.1"/>
    <property type="molecule type" value="Genomic_DNA"/>
</dbReference>
<evidence type="ECO:0000256" key="1">
    <source>
        <dbReference type="ARBA" id="ARBA00009861"/>
    </source>
</evidence>
<dbReference type="Pfam" id="PF02458">
    <property type="entry name" value="Transferase"/>
    <property type="match status" value="1"/>
</dbReference>
<dbReference type="STRING" id="981085.W9SEK5"/>
<evidence type="ECO:0000256" key="3">
    <source>
        <dbReference type="ARBA" id="ARBA00023315"/>
    </source>
</evidence>